<dbReference type="Proteomes" id="UP000189177">
    <property type="component" value="Unassembled WGS sequence"/>
</dbReference>
<dbReference type="PANTHER" id="PTHR33751:SF9">
    <property type="entry name" value="CYTOCHROME C4"/>
    <property type="match status" value="1"/>
</dbReference>
<feature type="domain" description="Cytochrome c" evidence="8">
    <location>
        <begin position="22"/>
        <end position="103"/>
    </location>
</feature>
<keyword evidence="3 6" id="KW-0479">Metal-binding</keyword>
<dbReference type="InterPro" id="IPR036909">
    <property type="entry name" value="Cyt_c-like_dom_sf"/>
</dbReference>
<feature type="signal peptide" evidence="7">
    <location>
        <begin position="1"/>
        <end position="24"/>
    </location>
</feature>
<dbReference type="GO" id="GO:0020037">
    <property type="term" value="F:heme binding"/>
    <property type="evidence" value="ECO:0007669"/>
    <property type="project" value="InterPro"/>
</dbReference>
<dbReference type="InterPro" id="IPR009056">
    <property type="entry name" value="Cyt_c-like_dom"/>
</dbReference>
<dbReference type="InterPro" id="IPR050597">
    <property type="entry name" value="Cytochrome_c_Oxidase_Subunit"/>
</dbReference>
<evidence type="ECO:0000256" key="6">
    <source>
        <dbReference type="PROSITE-ProRule" id="PRU00433"/>
    </source>
</evidence>
<evidence type="ECO:0000256" key="3">
    <source>
        <dbReference type="ARBA" id="ARBA00022723"/>
    </source>
</evidence>
<organism evidence="9 10">
    <name type="scientific">Thioalkalivibrio halophilus</name>
    <dbReference type="NCBI Taxonomy" id="252474"/>
    <lineage>
        <taxon>Bacteria</taxon>
        <taxon>Pseudomonadati</taxon>
        <taxon>Pseudomonadota</taxon>
        <taxon>Gammaproteobacteria</taxon>
        <taxon>Chromatiales</taxon>
        <taxon>Ectothiorhodospiraceae</taxon>
        <taxon>Thioalkalivibrio</taxon>
    </lineage>
</organism>
<evidence type="ECO:0000256" key="5">
    <source>
        <dbReference type="ARBA" id="ARBA00023004"/>
    </source>
</evidence>
<evidence type="ECO:0000256" key="7">
    <source>
        <dbReference type="SAM" id="SignalP"/>
    </source>
</evidence>
<proteinExistence type="predicted"/>
<keyword evidence="1" id="KW-0813">Transport</keyword>
<reference evidence="9 10" key="1">
    <citation type="submission" date="2017-02" db="EMBL/GenBank/DDBJ databases">
        <title>Genomic diversity within the haloalkaliphilic genus Thioalkalivibrio.</title>
        <authorList>
            <person name="Ahn A.-C."/>
            <person name="Meier-Kolthoff J."/>
            <person name="Overmars L."/>
            <person name="Richter M."/>
            <person name="Woyke T."/>
            <person name="Sorokin D.Y."/>
            <person name="Muyzer G."/>
        </authorList>
    </citation>
    <scope>NUCLEOTIDE SEQUENCE [LARGE SCALE GENOMIC DNA]</scope>
    <source>
        <strain evidence="9 10">HL17</strain>
    </source>
</reference>
<comment type="caution">
    <text evidence="9">The sequence shown here is derived from an EMBL/GenBank/DDBJ whole genome shotgun (WGS) entry which is preliminary data.</text>
</comment>
<dbReference type="PANTHER" id="PTHR33751">
    <property type="entry name" value="CBB3-TYPE CYTOCHROME C OXIDASE SUBUNIT FIXP"/>
    <property type="match status" value="1"/>
</dbReference>
<keyword evidence="2 6" id="KW-0349">Heme</keyword>
<gene>
    <name evidence="9" type="ORF">B1A74_07140</name>
</gene>
<feature type="chain" id="PRO_5010695818" description="Cytochrome c domain-containing protein" evidence="7">
    <location>
        <begin position="25"/>
        <end position="103"/>
    </location>
</feature>
<keyword evidence="4" id="KW-0249">Electron transport</keyword>
<accession>A0A1V2ZYJ4</accession>
<dbReference type="STRING" id="252474.B1A74_07140"/>
<dbReference type="GO" id="GO:0009055">
    <property type="term" value="F:electron transfer activity"/>
    <property type="evidence" value="ECO:0007669"/>
    <property type="project" value="InterPro"/>
</dbReference>
<dbReference type="EMBL" id="MUZR01000022">
    <property type="protein sequence ID" value="OOC10180.1"/>
    <property type="molecule type" value="Genomic_DNA"/>
</dbReference>
<evidence type="ECO:0000313" key="9">
    <source>
        <dbReference type="EMBL" id="OOC10180.1"/>
    </source>
</evidence>
<dbReference type="GO" id="GO:0046872">
    <property type="term" value="F:metal ion binding"/>
    <property type="evidence" value="ECO:0007669"/>
    <property type="project" value="UniProtKB-KW"/>
</dbReference>
<sequence length="103" mass="10721">MKKSRLTFAGLVGAVALAIPFAQATAGDEITRGQLMADTCVNCHSAASAEAGGAPDLSNYPSSLIVSQMKAFRDGERPGTVMDRHATGYTDEEIEALAAYVGQ</sequence>
<dbReference type="SUPFAM" id="SSF46626">
    <property type="entry name" value="Cytochrome c"/>
    <property type="match status" value="1"/>
</dbReference>
<evidence type="ECO:0000256" key="4">
    <source>
        <dbReference type="ARBA" id="ARBA00022982"/>
    </source>
</evidence>
<dbReference type="Gene3D" id="1.10.760.10">
    <property type="entry name" value="Cytochrome c-like domain"/>
    <property type="match status" value="1"/>
</dbReference>
<keyword evidence="7" id="KW-0732">Signal</keyword>
<dbReference type="RefSeq" id="WP_028492544.1">
    <property type="nucleotide sequence ID" value="NZ_MUZR01000022.1"/>
</dbReference>
<keyword evidence="10" id="KW-1185">Reference proteome</keyword>
<evidence type="ECO:0000259" key="8">
    <source>
        <dbReference type="PROSITE" id="PS51007"/>
    </source>
</evidence>
<dbReference type="AlphaFoldDB" id="A0A1V2ZYJ4"/>
<evidence type="ECO:0000313" key="10">
    <source>
        <dbReference type="Proteomes" id="UP000189177"/>
    </source>
</evidence>
<keyword evidence="5 6" id="KW-0408">Iron</keyword>
<evidence type="ECO:0000256" key="2">
    <source>
        <dbReference type="ARBA" id="ARBA00022617"/>
    </source>
</evidence>
<dbReference type="OrthoDB" id="188778at2"/>
<protein>
    <recommendedName>
        <fullName evidence="8">Cytochrome c domain-containing protein</fullName>
    </recommendedName>
</protein>
<evidence type="ECO:0000256" key="1">
    <source>
        <dbReference type="ARBA" id="ARBA00022448"/>
    </source>
</evidence>
<name>A0A1V2ZYJ4_9GAMM</name>
<dbReference type="PROSITE" id="PS51007">
    <property type="entry name" value="CYTC"/>
    <property type="match status" value="1"/>
</dbReference>
<dbReference type="Pfam" id="PF00034">
    <property type="entry name" value="Cytochrom_C"/>
    <property type="match status" value="1"/>
</dbReference>